<protein>
    <recommendedName>
        <fullName evidence="4">PBP domain-containing protein</fullName>
    </recommendedName>
</protein>
<evidence type="ECO:0008006" key="4">
    <source>
        <dbReference type="Google" id="ProtNLM"/>
    </source>
</evidence>
<proteinExistence type="predicted"/>
<evidence type="ECO:0000313" key="3">
    <source>
        <dbReference type="Proteomes" id="UP000828924"/>
    </source>
</evidence>
<feature type="signal peptide" evidence="1">
    <location>
        <begin position="1"/>
        <end position="29"/>
    </location>
</feature>
<name>A0ABY3WED4_9ACTN</name>
<organism evidence="2 3">
    <name type="scientific">Streptomyces formicae</name>
    <dbReference type="NCBI Taxonomy" id="1616117"/>
    <lineage>
        <taxon>Bacteria</taxon>
        <taxon>Bacillati</taxon>
        <taxon>Actinomycetota</taxon>
        <taxon>Actinomycetes</taxon>
        <taxon>Kitasatosporales</taxon>
        <taxon>Streptomycetaceae</taxon>
        <taxon>Streptomyces</taxon>
    </lineage>
</organism>
<dbReference type="Proteomes" id="UP000828924">
    <property type="component" value="Chromosome"/>
</dbReference>
<reference evidence="2 3" key="1">
    <citation type="submission" date="2021-03" db="EMBL/GenBank/DDBJ databases">
        <title>Complete genome of Streptomyces formicae strain 1H-GS9 (DSM 100524).</title>
        <authorList>
            <person name="Atanasov K.E."/>
            <person name="Altabella T."/>
            <person name="Ferrer A."/>
        </authorList>
    </citation>
    <scope>NUCLEOTIDE SEQUENCE [LARGE SCALE GENOMIC DNA]</scope>
    <source>
        <strain evidence="2 3">1H-GS9</strain>
    </source>
</reference>
<dbReference type="SUPFAM" id="SSF53850">
    <property type="entry name" value="Periplasmic binding protein-like II"/>
    <property type="match status" value="1"/>
</dbReference>
<dbReference type="Gene3D" id="3.40.190.10">
    <property type="entry name" value="Periplasmic binding protein-like II"/>
    <property type="match status" value="2"/>
</dbReference>
<feature type="chain" id="PRO_5046918455" description="PBP domain-containing protein" evidence="1">
    <location>
        <begin position="30"/>
        <end position="324"/>
    </location>
</feature>
<evidence type="ECO:0000256" key="1">
    <source>
        <dbReference type="SAM" id="SignalP"/>
    </source>
</evidence>
<evidence type="ECO:0000313" key="2">
    <source>
        <dbReference type="EMBL" id="UNM10934.1"/>
    </source>
</evidence>
<keyword evidence="1" id="KW-0732">Signal</keyword>
<keyword evidence="3" id="KW-1185">Reference proteome</keyword>
<dbReference type="EMBL" id="CP071872">
    <property type="protein sequence ID" value="UNM10934.1"/>
    <property type="molecule type" value="Genomic_DNA"/>
</dbReference>
<gene>
    <name evidence="2" type="ORF">J4032_04855</name>
</gene>
<accession>A0ABY3WED4</accession>
<dbReference type="RefSeq" id="WP_242329474.1">
    <property type="nucleotide sequence ID" value="NZ_CP071872.1"/>
</dbReference>
<sequence>MNVKSVKRAGVVLGAAALGVTVLGAPAQADPAAGVFRPVVAVGSDTTQYVMNGIGAAGGTIASYDATGSATIDTRAAAGVCDAVARPNGSSAGINALNADTADCIDAARSSRLPNNTSTTDLSWYRFALDGVTAAVRNDSGLVAHSFTKAELQSIYKCETTEVDGITVFPLLPQAGSGTRTYWAGEMGISATTPPSCVKDVDADGVAVQEHDGSALKREGDITPYSIAQYIAQGNGLAGVPDRRADAELVAVDGVAPIVSNTLNTAFGIKREVFNVIETARVGEANLVKAFIGSTSDSCNSSVITTYGFGTLSNCGTLAAQGES</sequence>